<dbReference type="Proteomes" id="UP001054837">
    <property type="component" value="Unassembled WGS sequence"/>
</dbReference>
<dbReference type="InterPro" id="IPR006149">
    <property type="entry name" value="EB_dom"/>
</dbReference>
<protein>
    <recommendedName>
        <fullName evidence="4">EB domain-containing protein</fullName>
    </recommendedName>
</protein>
<dbReference type="Pfam" id="PF01683">
    <property type="entry name" value="EB"/>
    <property type="match status" value="1"/>
</dbReference>
<keyword evidence="6" id="KW-1185">Reference proteome</keyword>
<keyword evidence="3" id="KW-0732">Signal</keyword>
<reference evidence="5 6" key="1">
    <citation type="submission" date="2021-06" db="EMBL/GenBank/DDBJ databases">
        <title>Caerostris darwini draft genome.</title>
        <authorList>
            <person name="Kono N."/>
            <person name="Arakawa K."/>
        </authorList>
    </citation>
    <scope>NUCLEOTIDE SEQUENCE [LARGE SCALE GENOMIC DNA]</scope>
</reference>
<dbReference type="EMBL" id="BPLQ01011449">
    <property type="protein sequence ID" value="GIY58006.1"/>
    <property type="molecule type" value="Genomic_DNA"/>
</dbReference>
<gene>
    <name evidence="5" type="primary">AVEN_161050_2</name>
    <name evidence="5" type="ORF">CDAR_284771</name>
</gene>
<organism evidence="5 6">
    <name type="scientific">Caerostris darwini</name>
    <dbReference type="NCBI Taxonomy" id="1538125"/>
    <lineage>
        <taxon>Eukaryota</taxon>
        <taxon>Metazoa</taxon>
        <taxon>Ecdysozoa</taxon>
        <taxon>Arthropoda</taxon>
        <taxon>Chelicerata</taxon>
        <taxon>Arachnida</taxon>
        <taxon>Araneae</taxon>
        <taxon>Araneomorphae</taxon>
        <taxon>Entelegynae</taxon>
        <taxon>Araneoidea</taxon>
        <taxon>Araneidae</taxon>
        <taxon>Caerostris</taxon>
    </lineage>
</organism>
<evidence type="ECO:0000313" key="5">
    <source>
        <dbReference type="EMBL" id="GIY58006.1"/>
    </source>
</evidence>
<keyword evidence="2" id="KW-1133">Transmembrane helix</keyword>
<feature type="region of interest" description="Disordered" evidence="1">
    <location>
        <begin position="171"/>
        <end position="190"/>
    </location>
</feature>
<feature type="domain" description="EB" evidence="4">
    <location>
        <begin position="60"/>
        <end position="105"/>
    </location>
</feature>
<feature type="signal peptide" evidence="3">
    <location>
        <begin position="1"/>
        <end position="21"/>
    </location>
</feature>
<feature type="transmembrane region" description="Helical" evidence="2">
    <location>
        <begin position="124"/>
        <end position="147"/>
    </location>
</feature>
<evidence type="ECO:0000256" key="2">
    <source>
        <dbReference type="SAM" id="Phobius"/>
    </source>
</evidence>
<feature type="chain" id="PRO_5043618662" description="EB domain-containing protein" evidence="3">
    <location>
        <begin position="22"/>
        <end position="224"/>
    </location>
</feature>
<evidence type="ECO:0000256" key="3">
    <source>
        <dbReference type="SAM" id="SignalP"/>
    </source>
</evidence>
<accession>A0AAV4UJV4</accession>
<comment type="caution">
    <text evidence="5">The sequence shown here is derived from an EMBL/GenBank/DDBJ whole genome shotgun (WGS) entry which is preliminary data.</text>
</comment>
<name>A0AAV4UJV4_9ARAC</name>
<proteinExistence type="predicted"/>
<evidence type="ECO:0000313" key="6">
    <source>
        <dbReference type="Proteomes" id="UP001054837"/>
    </source>
</evidence>
<dbReference type="AlphaFoldDB" id="A0AAV4UJV4"/>
<evidence type="ECO:0000256" key="1">
    <source>
        <dbReference type="SAM" id="MobiDB-lite"/>
    </source>
</evidence>
<keyword evidence="2" id="KW-0812">Transmembrane</keyword>
<sequence>MVTSVLLILLLLLNLISEGWNHVGQPCNKIFRLCLTSNSYCDKENICRCKPDYPVNVSLHSCRKGKLYSEKCDYTEECSYYDPNSYCSQLPYRSICECHTGFIFNEVTKICESVGKDTPKSSNLVFPTAIGGSLALASILFFCLVAWQVCKRQNARSRNFRRDTSSRSRYQSTYLESQGAVPSAPTADETLPTYDTALSLKISEDCEPPPSYEEVIGQAQLSKT</sequence>
<feature type="region of interest" description="Disordered" evidence="1">
    <location>
        <begin position="203"/>
        <end position="224"/>
    </location>
</feature>
<keyword evidence="2" id="KW-0472">Membrane</keyword>
<evidence type="ECO:0000259" key="4">
    <source>
        <dbReference type="Pfam" id="PF01683"/>
    </source>
</evidence>